<sequence>MATTFHQSKSAVCGRLLPGLTKNIKAHNVKYGSSLKTFQFETELDEIFAKDPVMQPVKTILSASQVEESSEDSDQMELNKKGQVVKTVTKRNLQ</sequence>
<protein>
    <submittedName>
        <fullName evidence="1">Uncharacterized protein</fullName>
    </submittedName>
</protein>
<evidence type="ECO:0000313" key="1">
    <source>
        <dbReference type="EMBL" id="KAH3796133.1"/>
    </source>
</evidence>
<organism evidence="1 2">
    <name type="scientific">Dreissena polymorpha</name>
    <name type="common">Zebra mussel</name>
    <name type="synonym">Mytilus polymorpha</name>
    <dbReference type="NCBI Taxonomy" id="45954"/>
    <lineage>
        <taxon>Eukaryota</taxon>
        <taxon>Metazoa</taxon>
        <taxon>Spiralia</taxon>
        <taxon>Lophotrochozoa</taxon>
        <taxon>Mollusca</taxon>
        <taxon>Bivalvia</taxon>
        <taxon>Autobranchia</taxon>
        <taxon>Heteroconchia</taxon>
        <taxon>Euheterodonta</taxon>
        <taxon>Imparidentia</taxon>
        <taxon>Neoheterodontei</taxon>
        <taxon>Myida</taxon>
        <taxon>Dreissenoidea</taxon>
        <taxon>Dreissenidae</taxon>
        <taxon>Dreissena</taxon>
    </lineage>
</organism>
<reference evidence="1" key="1">
    <citation type="journal article" date="2019" name="bioRxiv">
        <title>The Genome of the Zebra Mussel, Dreissena polymorpha: A Resource for Invasive Species Research.</title>
        <authorList>
            <person name="McCartney M.A."/>
            <person name="Auch B."/>
            <person name="Kono T."/>
            <person name="Mallez S."/>
            <person name="Zhang Y."/>
            <person name="Obille A."/>
            <person name="Becker A."/>
            <person name="Abrahante J.E."/>
            <person name="Garbe J."/>
            <person name="Badalamenti J.P."/>
            <person name="Herman A."/>
            <person name="Mangelson H."/>
            <person name="Liachko I."/>
            <person name="Sullivan S."/>
            <person name="Sone E.D."/>
            <person name="Koren S."/>
            <person name="Silverstein K.A.T."/>
            <person name="Beckman K.B."/>
            <person name="Gohl D.M."/>
        </authorList>
    </citation>
    <scope>NUCLEOTIDE SEQUENCE</scope>
    <source>
        <strain evidence="1">Duluth1</strain>
        <tissue evidence="1">Whole animal</tissue>
    </source>
</reference>
<evidence type="ECO:0000313" key="2">
    <source>
        <dbReference type="Proteomes" id="UP000828390"/>
    </source>
</evidence>
<dbReference type="EMBL" id="JAIWYP010000007">
    <property type="protein sequence ID" value="KAH3796133.1"/>
    <property type="molecule type" value="Genomic_DNA"/>
</dbReference>
<keyword evidence="2" id="KW-1185">Reference proteome</keyword>
<dbReference type="AlphaFoldDB" id="A0A9D4FC37"/>
<comment type="caution">
    <text evidence="1">The sequence shown here is derived from an EMBL/GenBank/DDBJ whole genome shotgun (WGS) entry which is preliminary data.</text>
</comment>
<reference evidence="1" key="2">
    <citation type="submission" date="2020-11" db="EMBL/GenBank/DDBJ databases">
        <authorList>
            <person name="McCartney M.A."/>
            <person name="Auch B."/>
            <person name="Kono T."/>
            <person name="Mallez S."/>
            <person name="Becker A."/>
            <person name="Gohl D.M."/>
            <person name="Silverstein K.A.T."/>
            <person name="Koren S."/>
            <person name="Bechman K.B."/>
            <person name="Herman A."/>
            <person name="Abrahante J.E."/>
            <person name="Garbe J."/>
        </authorList>
    </citation>
    <scope>NUCLEOTIDE SEQUENCE</scope>
    <source>
        <strain evidence="1">Duluth1</strain>
        <tissue evidence="1">Whole animal</tissue>
    </source>
</reference>
<dbReference type="Proteomes" id="UP000828390">
    <property type="component" value="Unassembled WGS sequence"/>
</dbReference>
<name>A0A9D4FC37_DREPO</name>
<accession>A0A9D4FC37</accession>
<gene>
    <name evidence="1" type="ORF">DPMN_149700</name>
</gene>
<proteinExistence type="predicted"/>